<name>A0A914XT68_9BILA</name>
<proteinExistence type="predicted"/>
<reference evidence="2" key="1">
    <citation type="submission" date="2022-11" db="UniProtKB">
        <authorList>
            <consortium name="WormBaseParasite"/>
        </authorList>
    </citation>
    <scope>IDENTIFICATION</scope>
</reference>
<organism evidence="1 2">
    <name type="scientific">Panagrolaimus superbus</name>
    <dbReference type="NCBI Taxonomy" id="310955"/>
    <lineage>
        <taxon>Eukaryota</taxon>
        <taxon>Metazoa</taxon>
        <taxon>Ecdysozoa</taxon>
        <taxon>Nematoda</taxon>
        <taxon>Chromadorea</taxon>
        <taxon>Rhabditida</taxon>
        <taxon>Tylenchina</taxon>
        <taxon>Panagrolaimomorpha</taxon>
        <taxon>Panagrolaimoidea</taxon>
        <taxon>Panagrolaimidae</taxon>
        <taxon>Panagrolaimus</taxon>
    </lineage>
</organism>
<evidence type="ECO:0000313" key="1">
    <source>
        <dbReference type="Proteomes" id="UP000887577"/>
    </source>
</evidence>
<dbReference type="Proteomes" id="UP000887577">
    <property type="component" value="Unplaced"/>
</dbReference>
<accession>A0A914XT68</accession>
<dbReference type="WBParaSite" id="PSU_v2.g10158.t1">
    <property type="protein sequence ID" value="PSU_v2.g10158.t1"/>
    <property type="gene ID" value="PSU_v2.g10158"/>
</dbReference>
<keyword evidence="1" id="KW-1185">Reference proteome</keyword>
<evidence type="ECO:0000313" key="2">
    <source>
        <dbReference type="WBParaSite" id="PSU_v2.g10158.t1"/>
    </source>
</evidence>
<sequence length="78" mass="8755">MFFNAKLGYYLPSNSLLYKVISIIVANSVQSLTLRSSNPRCLSILNGIKNDLTKVTITREILENDDCFKALTKLSTQN</sequence>
<dbReference type="AlphaFoldDB" id="A0A914XT68"/>
<protein>
    <submittedName>
        <fullName evidence="2">Uncharacterized protein</fullName>
    </submittedName>
</protein>